<protein>
    <submittedName>
        <fullName evidence="6">Uncharacterized protein</fullName>
    </submittedName>
</protein>
<dbReference type="Proteomes" id="UP001296580">
    <property type="component" value="Unassembled WGS sequence"/>
</dbReference>
<dbReference type="Proteomes" id="UP000285610">
    <property type="component" value="Unassembled WGS sequence"/>
</dbReference>
<dbReference type="EMBL" id="NIHS01000010">
    <property type="protein sequence ID" value="PLT72854.1"/>
    <property type="molecule type" value="Genomic_DNA"/>
</dbReference>
<evidence type="ECO:0000313" key="2">
    <source>
        <dbReference type="EMBL" id="MDB8685856.1"/>
    </source>
</evidence>
<dbReference type="EMBL" id="JAQMLA010000008">
    <property type="protein sequence ID" value="MDB8685856.1"/>
    <property type="molecule type" value="Genomic_DNA"/>
</dbReference>
<accession>A0A2N5NPL1</accession>
<proteinExistence type="predicted"/>
<comment type="caution">
    <text evidence="6">The sequence shown here is derived from an EMBL/GenBank/DDBJ whole genome shotgun (WGS) entry which is preliminary data.</text>
</comment>
<dbReference type="RefSeq" id="WP_009244121.1">
    <property type="nucleotide sequence ID" value="NZ_BAABSA010000010.1"/>
</dbReference>
<reference evidence="3" key="3">
    <citation type="journal article" date="2020" name="Cell Host Microbe">
        <title>Functional and Genomic Variation between Human-Derived Isolates of Lachnospiraceae Reveals Inter- and Intra-Species Diversity.</title>
        <authorList>
            <person name="Sorbara M.T."/>
            <person name="Littmann E.R."/>
            <person name="Fontana E."/>
            <person name="Moody T.U."/>
            <person name="Kohout C.E."/>
            <person name="Gjonbalaj M."/>
            <person name="Eaton V."/>
            <person name="Seok R."/>
            <person name="Leiner I.M."/>
            <person name="Pamer E.G."/>
        </authorList>
    </citation>
    <scope>NUCLEOTIDE SEQUENCE</scope>
    <source>
        <strain evidence="3">MSK.15.32</strain>
    </source>
</reference>
<reference evidence="4 7" key="1">
    <citation type="journal article" date="2017" name="Genome Med.">
        <title>A novel Ruminococcus gnavus clade enriched in inflammatory bowel disease patients.</title>
        <authorList>
            <person name="Hall A.B."/>
            <person name="Yassour M."/>
            <person name="Sauk J."/>
            <person name="Garner A."/>
            <person name="Jiang X."/>
            <person name="Arthur T."/>
            <person name="Lagoudas G.K."/>
            <person name="Vatanen T."/>
            <person name="Fornelos N."/>
            <person name="Wilson R."/>
            <person name="Bertha M."/>
            <person name="Cohen M."/>
            <person name="Garber J."/>
            <person name="Khalili H."/>
            <person name="Gevers D."/>
            <person name="Ananthakrishnan A.N."/>
            <person name="Kugathasan S."/>
            <person name="Lander E.S."/>
            <person name="Blainey P."/>
            <person name="Vlamakis H."/>
            <person name="Xavier R.J."/>
            <person name="Huttenhower C."/>
        </authorList>
    </citation>
    <scope>NUCLEOTIDE SEQUENCE [LARGE SCALE GENOMIC DNA]</scope>
    <source>
        <strain evidence="4 7">RJX1124</strain>
    </source>
</reference>
<dbReference type="EMBL" id="QRQE01000012">
    <property type="protein sequence ID" value="RHM78144.1"/>
    <property type="molecule type" value="Genomic_DNA"/>
</dbReference>
<evidence type="ECO:0000313" key="9">
    <source>
        <dbReference type="Proteomes" id="UP000285610"/>
    </source>
</evidence>
<evidence type="ECO:0000313" key="5">
    <source>
        <dbReference type="EMBL" id="RGM23453.1"/>
    </source>
</evidence>
<evidence type="ECO:0000256" key="1">
    <source>
        <dbReference type="SAM" id="Phobius"/>
    </source>
</evidence>
<dbReference type="Proteomes" id="UP001212160">
    <property type="component" value="Unassembled WGS sequence"/>
</dbReference>
<dbReference type="AlphaFoldDB" id="A0A2N5NPL1"/>
<name>A0A2N5NPL1_MEDGN</name>
<dbReference type="EMBL" id="QSSX01000013">
    <property type="protein sequence ID" value="RGM23453.1"/>
    <property type="molecule type" value="Genomic_DNA"/>
</dbReference>
<feature type="transmembrane region" description="Helical" evidence="1">
    <location>
        <begin position="41"/>
        <end position="59"/>
    </location>
</feature>
<reference evidence="8 9" key="2">
    <citation type="submission" date="2018-08" db="EMBL/GenBank/DDBJ databases">
        <title>A genome reference for cultivated species of the human gut microbiota.</title>
        <authorList>
            <person name="Zou Y."/>
            <person name="Xue W."/>
            <person name="Luo G."/>
        </authorList>
    </citation>
    <scope>NUCLEOTIDE SEQUENCE [LARGE SCALE GENOMIC DNA]</scope>
    <source>
        <strain evidence="6 9">AF33-12</strain>
        <strain evidence="5 8">TF01-20-2</strain>
    </source>
</reference>
<keyword evidence="1" id="KW-0812">Transmembrane</keyword>
<organism evidence="6 9">
    <name type="scientific">Mediterraneibacter gnavus</name>
    <name type="common">Ruminococcus gnavus</name>
    <dbReference type="NCBI Taxonomy" id="33038"/>
    <lineage>
        <taxon>Bacteria</taxon>
        <taxon>Bacillati</taxon>
        <taxon>Bacillota</taxon>
        <taxon>Clostridia</taxon>
        <taxon>Lachnospirales</taxon>
        <taxon>Lachnospiraceae</taxon>
        <taxon>Mediterraneibacter</taxon>
    </lineage>
</organism>
<evidence type="ECO:0000313" key="3">
    <source>
        <dbReference type="EMBL" id="NSI59791.1"/>
    </source>
</evidence>
<reference evidence="2" key="5">
    <citation type="submission" date="2023-01" db="EMBL/GenBank/DDBJ databases">
        <title>Human gut microbiome strain richness.</title>
        <authorList>
            <person name="Chen-Liaw A."/>
        </authorList>
    </citation>
    <scope>NUCLEOTIDE SEQUENCE</scope>
    <source>
        <strain evidence="2">RTP21484st1_H11_RTP21484_190118</strain>
    </source>
</reference>
<dbReference type="Proteomes" id="UP000260808">
    <property type="component" value="Unassembled WGS sequence"/>
</dbReference>
<evidence type="ECO:0000313" key="4">
    <source>
        <dbReference type="EMBL" id="PLT72854.1"/>
    </source>
</evidence>
<keyword evidence="1" id="KW-0472">Membrane</keyword>
<gene>
    <name evidence="4" type="ORF">CDL26_07370</name>
    <name evidence="6" type="ORF">DWZ50_06500</name>
    <name evidence="5" type="ORF">DXC31_07345</name>
    <name evidence="3" type="ORF">G4993_15545</name>
    <name evidence="2" type="ORF">PNW85_04075</name>
</gene>
<evidence type="ECO:0000313" key="8">
    <source>
        <dbReference type="Proteomes" id="UP000260808"/>
    </source>
</evidence>
<feature type="transmembrane region" description="Helical" evidence="1">
    <location>
        <begin position="7"/>
        <end position="29"/>
    </location>
</feature>
<dbReference type="Proteomes" id="UP000234891">
    <property type="component" value="Unassembled WGS sequence"/>
</dbReference>
<reference evidence="3" key="4">
    <citation type="submission" date="2020-02" db="EMBL/GenBank/DDBJ databases">
        <authorList>
            <person name="Littmann E."/>
            <person name="Sorbara M."/>
        </authorList>
    </citation>
    <scope>NUCLEOTIDE SEQUENCE</scope>
    <source>
        <strain evidence="3">MSK.15.32</strain>
    </source>
</reference>
<evidence type="ECO:0000313" key="6">
    <source>
        <dbReference type="EMBL" id="RHM78144.1"/>
    </source>
</evidence>
<keyword evidence="1" id="KW-1133">Transmembrane helix</keyword>
<sequence length="163" mass="19115">MKLKNMYIGFVIKDFLLFVVLSWTSQRIFFNVINDDSTADAIAGVIVGIVIFCMTIYYFSRFLFFVIDLCEGIQQKRLRYKDTVNMANFKAILLSDRSEFVMKEHKNDKCLCGTVRLQEGRKGAEKKYRIMISGAELSQYMDKRIATVYYFKRSKIVKKIVFD</sequence>
<dbReference type="EMBL" id="JAAIRV010000044">
    <property type="protein sequence ID" value="NSI59791.1"/>
    <property type="molecule type" value="Genomic_DNA"/>
</dbReference>
<evidence type="ECO:0000313" key="7">
    <source>
        <dbReference type="Proteomes" id="UP000234891"/>
    </source>
</evidence>